<dbReference type="PANTHER" id="PTHR15822:SF23">
    <property type="entry name" value="ENDONUCLEASE_EXONUCLEASE_PHOSPHATASE FAMILY PROTEIN"/>
    <property type="match status" value="1"/>
</dbReference>
<protein>
    <submittedName>
        <fullName evidence="3">Endonuclease/exonuclease/phosphatase family protein</fullName>
    </submittedName>
</protein>
<feature type="domain" description="Endonuclease/exonuclease/phosphatase" evidence="2">
    <location>
        <begin position="21"/>
        <end position="265"/>
    </location>
</feature>
<dbReference type="EMBL" id="JBHHMI010000015">
    <property type="protein sequence ID" value="MFB5268422.1"/>
    <property type="molecule type" value="Genomic_DNA"/>
</dbReference>
<name>A0ABV5AWN0_9BACL</name>
<dbReference type="GO" id="GO:0004519">
    <property type="term" value="F:endonuclease activity"/>
    <property type="evidence" value="ECO:0007669"/>
    <property type="project" value="UniProtKB-KW"/>
</dbReference>
<dbReference type="Pfam" id="PF03372">
    <property type="entry name" value="Exo_endo_phos"/>
    <property type="match status" value="1"/>
</dbReference>
<keyword evidence="4" id="KW-1185">Reference proteome</keyword>
<dbReference type="SUPFAM" id="SSF56219">
    <property type="entry name" value="DNase I-like"/>
    <property type="match status" value="1"/>
</dbReference>
<evidence type="ECO:0000259" key="2">
    <source>
        <dbReference type="Pfam" id="PF03372"/>
    </source>
</evidence>
<keyword evidence="1" id="KW-0378">Hydrolase</keyword>
<dbReference type="InterPro" id="IPR051547">
    <property type="entry name" value="TDP2-like"/>
</dbReference>
<dbReference type="RefSeq" id="WP_375356622.1">
    <property type="nucleotide sequence ID" value="NZ_JBHHMI010000015.1"/>
</dbReference>
<dbReference type="InterPro" id="IPR036691">
    <property type="entry name" value="Endo/exonu/phosph_ase_sf"/>
</dbReference>
<dbReference type="Gene3D" id="3.60.10.10">
    <property type="entry name" value="Endonuclease/exonuclease/phosphatase"/>
    <property type="match status" value="1"/>
</dbReference>
<dbReference type="Proteomes" id="UP001580346">
    <property type="component" value="Unassembled WGS sequence"/>
</dbReference>
<organism evidence="3 4">
    <name type="scientific">Paenibacillus enshidis</name>
    <dbReference type="NCBI Taxonomy" id="1458439"/>
    <lineage>
        <taxon>Bacteria</taxon>
        <taxon>Bacillati</taxon>
        <taxon>Bacillota</taxon>
        <taxon>Bacilli</taxon>
        <taxon>Bacillales</taxon>
        <taxon>Paenibacillaceae</taxon>
        <taxon>Paenibacillus</taxon>
    </lineage>
</organism>
<keyword evidence="3" id="KW-0540">Nuclease</keyword>
<evidence type="ECO:0000313" key="4">
    <source>
        <dbReference type="Proteomes" id="UP001580346"/>
    </source>
</evidence>
<reference evidence="3 4" key="1">
    <citation type="submission" date="2024-09" db="EMBL/GenBank/DDBJ databases">
        <title>Paenibacillus zeirhizospherea sp. nov., isolated from surface of the maize (Zea mays) roots in a horticulture field, Hungary.</title>
        <authorList>
            <person name="Marton D."/>
            <person name="Farkas M."/>
            <person name="Bedics A."/>
            <person name="Toth E."/>
            <person name="Tancsics A."/>
            <person name="Boka K."/>
            <person name="Maroti G."/>
            <person name="Kriszt B."/>
            <person name="Cserhati M."/>
        </authorList>
    </citation>
    <scope>NUCLEOTIDE SEQUENCE [LARGE SCALE GENOMIC DNA]</scope>
    <source>
        <strain evidence="3 4">KCTC 33519</strain>
    </source>
</reference>
<comment type="caution">
    <text evidence="3">The sequence shown here is derived from an EMBL/GenBank/DDBJ whole genome shotgun (WGS) entry which is preliminary data.</text>
</comment>
<gene>
    <name evidence="3" type="ORF">ACE41H_16790</name>
</gene>
<dbReference type="CDD" id="cd09079">
    <property type="entry name" value="RgfB-like"/>
    <property type="match status" value="1"/>
</dbReference>
<proteinExistence type="predicted"/>
<evidence type="ECO:0000256" key="1">
    <source>
        <dbReference type="ARBA" id="ARBA00022801"/>
    </source>
</evidence>
<dbReference type="InterPro" id="IPR005135">
    <property type="entry name" value="Endo/exonuclease/phosphatase"/>
</dbReference>
<evidence type="ECO:0000313" key="3">
    <source>
        <dbReference type="EMBL" id="MFB5268422.1"/>
    </source>
</evidence>
<dbReference type="PANTHER" id="PTHR15822">
    <property type="entry name" value="TRAF AND TNF RECEPTOR-ASSOCIATED PROTEIN"/>
    <property type="match status" value="1"/>
</dbReference>
<sequence>MKLLTLNTHAWHEEHQMDKIGQLARFINEHQFDVIALQEVNQSMHAASVAAEGLTRYTMAEQGAVIKQDNYAYVLLQQLEETYHWTWVPTHMTGGKYDEGMALLSRTPILETVSDYVSAGRDNANFRTRKIAGILTEAGGEKTWFVSGHFGWWHDSEEPFRQQWDRAEAILQSCRPNPVFMMGDLNNAAGVRGEGYDYVMKHGWHDLYEAAELRDEGYTVLKAIAGWENNMDSLRIDYILSSVPVRAKSSTVVLNGKTGPVVSDHFGVAVEL</sequence>
<accession>A0ABV5AWN0</accession>
<keyword evidence="3" id="KW-0255">Endonuclease</keyword>